<dbReference type="PANTHER" id="PTHR44329:SF288">
    <property type="entry name" value="MITOGEN-ACTIVATED PROTEIN KINASE KINASE KINASE 20"/>
    <property type="match status" value="1"/>
</dbReference>
<dbReference type="PROSITE" id="PS00108">
    <property type="entry name" value="PROTEIN_KINASE_ST"/>
    <property type="match status" value="1"/>
</dbReference>
<gene>
    <name evidence="6" type="ORF">KC19_7G012600</name>
</gene>
<evidence type="ECO:0000259" key="5">
    <source>
        <dbReference type="PROSITE" id="PS50011"/>
    </source>
</evidence>
<dbReference type="InterPro" id="IPR011009">
    <property type="entry name" value="Kinase-like_dom_sf"/>
</dbReference>
<feature type="domain" description="Protein kinase" evidence="5">
    <location>
        <begin position="83"/>
        <end position="421"/>
    </location>
</feature>
<reference evidence="6" key="1">
    <citation type="submission" date="2020-06" db="EMBL/GenBank/DDBJ databases">
        <title>WGS assembly of Ceratodon purpureus strain R40.</title>
        <authorList>
            <person name="Carey S.B."/>
            <person name="Jenkins J."/>
            <person name="Shu S."/>
            <person name="Lovell J.T."/>
            <person name="Sreedasyam A."/>
            <person name="Maumus F."/>
            <person name="Tiley G.P."/>
            <person name="Fernandez-Pozo N."/>
            <person name="Barry K."/>
            <person name="Chen C."/>
            <person name="Wang M."/>
            <person name="Lipzen A."/>
            <person name="Daum C."/>
            <person name="Saski C.A."/>
            <person name="Payton A.C."/>
            <person name="Mcbreen J.C."/>
            <person name="Conrad R.E."/>
            <person name="Kollar L.M."/>
            <person name="Olsson S."/>
            <person name="Huttunen S."/>
            <person name="Landis J.B."/>
            <person name="Wickett N.J."/>
            <person name="Johnson M.G."/>
            <person name="Rensing S.A."/>
            <person name="Grimwood J."/>
            <person name="Schmutz J."/>
            <person name="Mcdaniel S.F."/>
        </authorList>
    </citation>
    <scope>NUCLEOTIDE SEQUENCE</scope>
    <source>
        <strain evidence="6">R40</strain>
    </source>
</reference>
<dbReference type="InterPro" id="IPR051681">
    <property type="entry name" value="Ser/Thr_Kinases-Pseudokinases"/>
</dbReference>
<keyword evidence="3" id="KW-0418">Kinase</keyword>
<keyword evidence="7" id="KW-1185">Reference proteome</keyword>
<organism evidence="6 7">
    <name type="scientific">Ceratodon purpureus</name>
    <name type="common">Fire moss</name>
    <name type="synonym">Dicranum purpureum</name>
    <dbReference type="NCBI Taxonomy" id="3225"/>
    <lineage>
        <taxon>Eukaryota</taxon>
        <taxon>Viridiplantae</taxon>
        <taxon>Streptophyta</taxon>
        <taxon>Embryophyta</taxon>
        <taxon>Bryophyta</taxon>
        <taxon>Bryophytina</taxon>
        <taxon>Bryopsida</taxon>
        <taxon>Dicranidae</taxon>
        <taxon>Pseudoditrichales</taxon>
        <taxon>Ditrichaceae</taxon>
        <taxon>Ceratodon</taxon>
    </lineage>
</organism>
<dbReference type="PANTHER" id="PTHR44329">
    <property type="entry name" value="SERINE/THREONINE-PROTEIN KINASE TNNI3K-RELATED"/>
    <property type="match status" value="1"/>
</dbReference>
<proteinExistence type="predicted"/>
<dbReference type="SUPFAM" id="SSF56112">
    <property type="entry name" value="Protein kinase-like (PK-like)"/>
    <property type="match status" value="1"/>
</dbReference>
<dbReference type="Gene3D" id="1.10.510.10">
    <property type="entry name" value="Transferase(Phosphotransferase) domain 1"/>
    <property type="match status" value="1"/>
</dbReference>
<evidence type="ECO:0000256" key="4">
    <source>
        <dbReference type="ARBA" id="ARBA00022840"/>
    </source>
</evidence>
<sequence>MVFRSCIPFSRMDMATEQAKEVTKIREASKIRGGYDQYYTSISEPTPISAPAPARVYPTLLKEYQSTDIKEVKRTGLADIKYVKKGTVLGRGGQASIHEVVVDTGVEHVGLNARYQTYAMKKFYGLSIDSLHGQWQEQVHGLKEYYGGFICEFYGYCRDYEAYGSGSEEEEEEVPSYGFVSKAATWMKKLSFRICGNMCREKHKSAEESSSKTGSFCLLMKKYDCSLRNVLDEVKLKPGVAINMMVRIAVGMKIVHQEGILHRDLKADNVFVFKSDEDNMPWGAYIGDFDVAESVEGTLFWRAPEILEGIAERLRLRMEKEYTLEQMQAIKGNIPWSPMADVYCYGLTCYEILTGGRPFEGRSREDHFDCVVKQGMRPELPANLNPAIRDLIHRCWHQDPQQRPTFDAILMEFKQILHELPRYLAKMVDEVAHLPPAKNRPSTEECIARLEQIEEKLRSKYPKEFFVERDELDFVELEMRWTRTLKKFVNRFGYKPYIDHPSLPWSLWFKRTKGLTKVNRLAVELVHAFPFINVKEAVSRLRLYIIEAVFEGMEGDNSYPDEEGILDENQRLISMQKKVILLTNWNERVRKLPPLVNRHQGCAEMNNHGHYEGNKDYPICDWCQEKEEWDVIADVKFRLFDDKFVN</sequence>
<dbReference type="InterPro" id="IPR001245">
    <property type="entry name" value="Ser-Thr/Tyr_kinase_cat_dom"/>
</dbReference>
<evidence type="ECO:0000256" key="3">
    <source>
        <dbReference type="ARBA" id="ARBA00022777"/>
    </source>
</evidence>
<keyword evidence="4" id="KW-0067">ATP-binding</keyword>
<dbReference type="GO" id="GO:0004674">
    <property type="term" value="F:protein serine/threonine kinase activity"/>
    <property type="evidence" value="ECO:0007669"/>
    <property type="project" value="TreeGrafter"/>
</dbReference>
<name>A0A8T0H6H2_CERPU</name>
<evidence type="ECO:0000256" key="2">
    <source>
        <dbReference type="ARBA" id="ARBA00022741"/>
    </source>
</evidence>
<evidence type="ECO:0000256" key="1">
    <source>
        <dbReference type="ARBA" id="ARBA00022679"/>
    </source>
</evidence>
<evidence type="ECO:0000313" key="6">
    <source>
        <dbReference type="EMBL" id="KAG0565758.1"/>
    </source>
</evidence>
<dbReference type="Proteomes" id="UP000822688">
    <property type="component" value="Chromosome 7"/>
</dbReference>
<evidence type="ECO:0000313" key="7">
    <source>
        <dbReference type="Proteomes" id="UP000822688"/>
    </source>
</evidence>
<dbReference type="Pfam" id="PF07714">
    <property type="entry name" value="PK_Tyr_Ser-Thr"/>
    <property type="match status" value="1"/>
</dbReference>
<dbReference type="InterPro" id="IPR000719">
    <property type="entry name" value="Prot_kinase_dom"/>
</dbReference>
<dbReference type="GO" id="GO:0005524">
    <property type="term" value="F:ATP binding"/>
    <property type="evidence" value="ECO:0007669"/>
    <property type="project" value="UniProtKB-KW"/>
</dbReference>
<dbReference type="EMBL" id="CM026428">
    <property type="protein sequence ID" value="KAG0565758.1"/>
    <property type="molecule type" value="Genomic_DNA"/>
</dbReference>
<comment type="caution">
    <text evidence="6">The sequence shown here is derived from an EMBL/GenBank/DDBJ whole genome shotgun (WGS) entry which is preliminary data.</text>
</comment>
<dbReference type="PROSITE" id="PS50011">
    <property type="entry name" value="PROTEIN_KINASE_DOM"/>
    <property type="match status" value="1"/>
</dbReference>
<keyword evidence="1" id="KW-0808">Transferase</keyword>
<dbReference type="InterPro" id="IPR008271">
    <property type="entry name" value="Ser/Thr_kinase_AS"/>
</dbReference>
<protein>
    <recommendedName>
        <fullName evidence="5">Protein kinase domain-containing protein</fullName>
    </recommendedName>
</protein>
<accession>A0A8T0H6H2</accession>
<keyword evidence="2" id="KW-0547">Nucleotide-binding</keyword>
<dbReference type="AlphaFoldDB" id="A0A8T0H6H2"/>
<dbReference type="SMART" id="SM00220">
    <property type="entry name" value="S_TKc"/>
    <property type="match status" value="1"/>
</dbReference>